<feature type="transmembrane region" description="Helical" evidence="9">
    <location>
        <begin position="189"/>
        <end position="209"/>
    </location>
</feature>
<feature type="transmembrane region" description="Helical" evidence="9">
    <location>
        <begin position="408"/>
        <end position="426"/>
    </location>
</feature>
<dbReference type="Proteomes" id="UP000004226">
    <property type="component" value="Unassembled WGS sequence"/>
</dbReference>
<keyword evidence="7 8" id="KW-0472">Membrane</keyword>
<feature type="transmembrane region" description="Helical" evidence="9">
    <location>
        <begin position="108"/>
        <end position="128"/>
    </location>
</feature>
<evidence type="ECO:0000259" key="10">
    <source>
        <dbReference type="PROSITE" id="PS51105"/>
    </source>
</evidence>
<accession>D0GNR1</accession>
<dbReference type="NCBIfam" id="TIGR00410">
    <property type="entry name" value="lacE"/>
    <property type="match status" value="1"/>
</dbReference>
<organism evidence="11 12">
    <name type="scientific">Pseudoleptotrichia goodfellowii F0264</name>
    <dbReference type="NCBI Taxonomy" id="596323"/>
    <lineage>
        <taxon>Bacteria</taxon>
        <taxon>Fusobacteriati</taxon>
        <taxon>Fusobacteriota</taxon>
        <taxon>Fusobacteriia</taxon>
        <taxon>Fusobacteriales</taxon>
        <taxon>Leptotrichiaceae</taxon>
        <taxon>Pseudoleptotrichia</taxon>
    </lineage>
</organism>
<comment type="function">
    <text evidence="8">The phosphoenolpyruvate-dependent sugar phosphotransferase system (PTS), a major carbohydrate active -transport system, catalyzes the phosphorylation of incoming sugar substrates concomitant with their translocation across the cell membrane.</text>
</comment>
<feature type="transmembrane region" description="Helical" evidence="9">
    <location>
        <begin position="148"/>
        <end position="169"/>
    </location>
</feature>
<keyword evidence="4 8" id="KW-0762">Sugar transport</keyword>
<protein>
    <recommendedName>
        <fullName evidence="8">Permease IIC component</fullName>
    </recommendedName>
</protein>
<name>D0GNR1_9FUSO</name>
<evidence type="ECO:0000256" key="6">
    <source>
        <dbReference type="ARBA" id="ARBA00022989"/>
    </source>
</evidence>
<evidence type="ECO:0000256" key="8">
    <source>
        <dbReference type="PIRNR" id="PIRNR006351"/>
    </source>
</evidence>
<evidence type="ECO:0000256" key="2">
    <source>
        <dbReference type="ARBA" id="ARBA00022448"/>
    </source>
</evidence>
<dbReference type="InterPro" id="IPR051088">
    <property type="entry name" value="PTS_Sugar-EIIC/EIIB"/>
</dbReference>
<evidence type="ECO:0000256" key="1">
    <source>
        <dbReference type="ARBA" id="ARBA00004651"/>
    </source>
</evidence>
<keyword evidence="5 9" id="KW-0812">Transmembrane</keyword>
<feature type="transmembrane region" description="Helical" evidence="9">
    <location>
        <begin position="75"/>
        <end position="96"/>
    </location>
</feature>
<dbReference type="GO" id="GO:0005886">
    <property type="term" value="C:plasma membrane"/>
    <property type="evidence" value="ECO:0007669"/>
    <property type="project" value="UniProtKB-SubCell"/>
</dbReference>
<evidence type="ECO:0000256" key="9">
    <source>
        <dbReference type="SAM" id="Phobius"/>
    </source>
</evidence>
<feature type="transmembrane region" description="Helical" evidence="9">
    <location>
        <begin position="356"/>
        <end position="373"/>
    </location>
</feature>
<feature type="transmembrane region" description="Helical" evidence="9">
    <location>
        <begin position="299"/>
        <end position="319"/>
    </location>
</feature>
<dbReference type="AlphaFoldDB" id="D0GNR1"/>
<comment type="subcellular location">
    <subcellularLocation>
        <location evidence="1">Cell membrane</location>
        <topology evidence="1">Multi-pass membrane protein</topology>
    </subcellularLocation>
</comment>
<comment type="caution">
    <text evidence="11">The sequence shown here is derived from an EMBL/GenBank/DDBJ whole genome shotgun (WGS) entry which is preliminary data.</text>
</comment>
<dbReference type="InterPro" id="IPR003352">
    <property type="entry name" value="PTS_EIIC"/>
</dbReference>
<evidence type="ECO:0000256" key="4">
    <source>
        <dbReference type="ARBA" id="ARBA00022597"/>
    </source>
</evidence>
<feature type="transmembrane region" description="Helical" evidence="9">
    <location>
        <begin position="385"/>
        <end position="402"/>
    </location>
</feature>
<feature type="domain" description="PTS EIIC type-3" evidence="10">
    <location>
        <begin position="12"/>
        <end position="425"/>
    </location>
</feature>
<keyword evidence="6 9" id="KW-1133">Transmembrane helix</keyword>
<keyword evidence="12" id="KW-1185">Reference proteome</keyword>
<keyword evidence="11" id="KW-0808">Transferase</keyword>
<keyword evidence="2 8" id="KW-0813">Transport</keyword>
<reference evidence="11 12" key="1">
    <citation type="submission" date="2009-10" db="EMBL/GenBank/DDBJ databases">
        <authorList>
            <person name="Harkins D.M."/>
            <person name="Madupu R."/>
            <person name="Durkin A.S."/>
            <person name="Torralba M."/>
            <person name="Methe B."/>
            <person name="Sutton G.G."/>
            <person name="Strausberg R.L."/>
            <person name="Nelson K.E."/>
        </authorList>
    </citation>
    <scope>NUCLEOTIDE SEQUENCE [LARGE SCALE GENOMIC DNA]</scope>
    <source>
        <strain evidence="11 12">F0264</strain>
    </source>
</reference>
<proteinExistence type="predicted"/>
<gene>
    <name evidence="11" type="primary">celB</name>
    <name evidence="11" type="ORF">HMPREF0554_2344</name>
</gene>
<dbReference type="PIRSF" id="PIRSF006351">
    <property type="entry name" value="PTS_EIIC-Cellobiose"/>
    <property type="match status" value="1"/>
</dbReference>
<dbReference type="NCBIfam" id="TIGR00359">
    <property type="entry name" value="cello_pts_IIC"/>
    <property type="match status" value="1"/>
</dbReference>
<evidence type="ECO:0000256" key="3">
    <source>
        <dbReference type="ARBA" id="ARBA00022475"/>
    </source>
</evidence>
<feature type="transmembrane region" description="Helical" evidence="9">
    <location>
        <begin position="229"/>
        <end position="250"/>
    </location>
</feature>
<evidence type="ECO:0000313" key="12">
    <source>
        <dbReference type="Proteomes" id="UP000004226"/>
    </source>
</evidence>
<dbReference type="eggNOG" id="COG1455">
    <property type="taxonomic scope" value="Bacteria"/>
</dbReference>
<keyword evidence="3 8" id="KW-1003">Cell membrane</keyword>
<dbReference type="RefSeq" id="WP_006808110.1">
    <property type="nucleotide sequence ID" value="NZ_ADAD01000176.1"/>
</dbReference>
<dbReference type="GO" id="GO:0009401">
    <property type="term" value="P:phosphoenolpyruvate-dependent sugar phosphotransferase system"/>
    <property type="evidence" value="ECO:0007669"/>
    <property type="project" value="InterPro"/>
</dbReference>
<dbReference type="Pfam" id="PF02378">
    <property type="entry name" value="PTS_EIIC"/>
    <property type="match status" value="1"/>
</dbReference>
<sequence>MANFMDKFTKALEEKLMPIAAKVANQRHLVAIRDGIIITLPFVIVGSIFLILANLPIPMIAKFYETPLGGMIQRWLSYPVSVTFGLLAIITCLGIGYRLSSSYKLDGISGAILGLVSFLLVTPFEIVFTHEKYGELSTSGIPLGLMGSAGLFVAMIMAILSVEIFRIVVKRNLVIKMPDMVPPAVSKSFAAMIPGFFIVTAALLIRIGFESTPFKSIHNVVSMILTKPLTAVGGSYFGAILITLLIHLLWTCGLHGANIILGIVDPALYVLMDQNRAAFEAGMRGSQLPNVVTRQFFDVFQSMGGSGATLSFVVMMLFWAKSKQLKEIGKLSIAPGLFNINEPVLFGLPIVMNPMLIIPFILAPLACVTISYWSMKLGIVAKPTGIAIPWTTPPVIAGWLVTGDYKGGVVQIVNFFVTGIIYYPFFKMWDKKKLEEEKETDVSED</sequence>
<evidence type="ECO:0000313" key="11">
    <source>
        <dbReference type="EMBL" id="EEY34234.1"/>
    </source>
</evidence>
<dbReference type="PANTHER" id="PTHR33989">
    <property type="match status" value="1"/>
</dbReference>
<dbReference type="PROSITE" id="PS51105">
    <property type="entry name" value="PTS_EIIC_TYPE_3"/>
    <property type="match status" value="1"/>
</dbReference>
<dbReference type="InterPro" id="IPR004501">
    <property type="entry name" value="PTS_EIIC_3"/>
</dbReference>
<evidence type="ECO:0000256" key="7">
    <source>
        <dbReference type="ARBA" id="ARBA00023136"/>
    </source>
</evidence>
<dbReference type="InterPro" id="IPR004796">
    <property type="entry name" value="PTS_IIC_cello"/>
</dbReference>
<dbReference type="EMBL" id="ADAD01000176">
    <property type="protein sequence ID" value="EEY34234.1"/>
    <property type="molecule type" value="Genomic_DNA"/>
</dbReference>
<dbReference type="PANTHER" id="PTHR33989:SF11">
    <property type="entry name" value="LICHENAN PERMEASE IIC COMPONENT"/>
    <property type="match status" value="1"/>
</dbReference>
<dbReference type="GO" id="GO:1901264">
    <property type="term" value="P:carbohydrate derivative transport"/>
    <property type="evidence" value="ECO:0007669"/>
    <property type="project" value="TreeGrafter"/>
</dbReference>
<dbReference type="GO" id="GO:0008982">
    <property type="term" value="F:protein-N(PI)-phosphohistidine-sugar phosphotransferase activity"/>
    <property type="evidence" value="ECO:0007669"/>
    <property type="project" value="UniProtKB-UniRule"/>
</dbReference>
<feature type="transmembrane region" description="Helical" evidence="9">
    <location>
        <begin position="35"/>
        <end position="55"/>
    </location>
</feature>
<evidence type="ECO:0000256" key="5">
    <source>
        <dbReference type="ARBA" id="ARBA00022692"/>
    </source>
</evidence>